<keyword evidence="3" id="KW-1185">Reference proteome</keyword>
<gene>
    <name evidence="2" type="ORF">PR048_004834</name>
</gene>
<proteinExistence type="predicted"/>
<organism evidence="2 3">
    <name type="scientific">Dryococelus australis</name>
    <dbReference type="NCBI Taxonomy" id="614101"/>
    <lineage>
        <taxon>Eukaryota</taxon>
        <taxon>Metazoa</taxon>
        <taxon>Ecdysozoa</taxon>
        <taxon>Arthropoda</taxon>
        <taxon>Hexapoda</taxon>
        <taxon>Insecta</taxon>
        <taxon>Pterygota</taxon>
        <taxon>Neoptera</taxon>
        <taxon>Polyneoptera</taxon>
        <taxon>Phasmatodea</taxon>
        <taxon>Verophasmatodea</taxon>
        <taxon>Anareolatae</taxon>
        <taxon>Phasmatidae</taxon>
        <taxon>Eurycanthinae</taxon>
        <taxon>Dryococelus</taxon>
    </lineage>
</organism>
<evidence type="ECO:0000256" key="1">
    <source>
        <dbReference type="SAM" id="MobiDB-lite"/>
    </source>
</evidence>
<accession>A0ABQ9I7L6</accession>
<comment type="caution">
    <text evidence="2">The sequence shown here is derived from an EMBL/GenBank/DDBJ whole genome shotgun (WGS) entry which is preliminary data.</text>
</comment>
<name>A0ABQ9I7L6_9NEOP</name>
<sequence length="164" mass="18676">MFEKESVTASSYTNSNSVSLTELAKKITVRKCVLWVTCAVKEIRPNMERKCSANEGFKENEETDNEDDNQLLHELASLIPSDEDNQDQEHDDDGENNQEDENKPTEENLKFNSYAEALRAVQNLEESAAFKNCPMLVELMQYATALIQKAIIRKPVKQLTLMNT</sequence>
<feature type="compositionally biased region" description="Acidic residues" evidence="1">
    <location>
        <begin position="81"/>
        <end position="99"/>
    </location>
</feature>
<reference evidence="2 3" key="1">
    <citation type="submission" date="2023-02" db="EMBL/GenBank/DDBJ databases">
        <title>LHISI_Scaffold_Assembly.</title>
        <authorList>
            <person name="Stuart O.P."/>
            <person name="Cleave R."/>
            <person name="Magrath M.J.L."/>
            <person name="Mikheyev A.S."/>
        </authorList>
    </citation>
    <scope>NUCLEOTIDE SEQUENCE [LARGE SCALE GENOMIC DNA]</scope>
    <source>
        <strain evidence="2">Daus_M_001</strain>
        <tissue evidence="2">Leg muscle</tissue>
    </source>
</reference>
<dbReference type="Proteomes" id="UP001159363">
    <property type="component" value="Chromosome 2"/>
</dbReference>
<dbReference type="EMBL" id="JARBHB010000002">
    <property type="protein sequence ID" value="KAJ8892254.1"/>
    <property type="molecule type" value="Genomic_DNA"/>
</dbReference>
<protein>
    <submittedName>
        <fullName evidence="2">Uncharacterized protein</fullName>
    </submittedName>
</protein>
<feature type="region of interest" description="Disordered" evidence="1">
    <location>
        <begin position="55"/>
        <end position="108"/>
    </location>
</feature>
<evidence type="ECO:0000313" key="3">
    <source>
        <dbReference type="Proteomes" id="UP001159363"/>
    </source>
</evidence>
<evidence type="ECO:0000313" key="2">
    <source>
        <dbReference type="EMBL" id="KAJ8892254.1"/>
    </source>
</evidence>